<evidence type="ECO:0000256" key="5">
    <source>
        <dbReference type="ARBA" id="ARBA00022679"/>
    </source>
</evidence>
<keyword evidence="8" id="KW-1133">Transmembrane helix</keyword>
<dbReference type="PRINTS" id="PR02050">
    <property type="entry name" value="B14GALTRFASE"/>
</dbReference>
<keyword evidence="10 11" id="KW-0325">Glycoprotein</keyword>
<sequence>MLYIFCNRRAAMSFGNISRKKTLMSFVLACSALLLICMVHVLSQATQSHNTSHIFRVMRDLGIDSTHQSRFFFVGSSSIHHGLSSGRQQLEDLETAEKVARLHRHAPQARRSYQGHKGEEITMPKKPEGVDWLACSKTPQMLEGRRKSPGFWSDWPVFSPSQIIALSPMVQNGGHYSPTSCRPDEKTAILIPYRDRWDHLHALLPVLIPMLIRQNIDFTIYIIEQNTSTNFNKGILFNAGFLEALNADNYDCFILHDVDMIPLDDRNYYRCLSSGPTHFSAAVNKFNYSSSYTGLFGGVVAFTREQFQSMNGASNMYFGWGAEDDDLRDRALNKGFVLNRKPMEIGVYDMIRHTWDSGWFKNPDRFKVFAQRLKRQQIDGVNSVIYTVTNVGIFPLYTWISVSFVPDEIYKTVPAHLWKAEKGDINFEWAPINSIET</sequence>
<evidence type="ECO:0000256" key="11">
    <source>
        <dbReference type="RuleBase" id="RU368121"/>
    </source>
</evidence>
<gene>
    <name evidence="14" type="ORF">PoB_001182500</name>
</gene>
<evidence type="ECO:0000256" key="7">
    <source>
        <dbReference type="ARBA" id="ARBA00022968"/>
    </source>
</evidence>
<keyword evidence="5 11" id="KW-0808">Transferase</keyword>
<dbReference type="InterPro" id="IPR029044">
    <property type="entry name" value="Nucleotide-diphossugar_trans"/>
</dbReference>
<evidence type="ECO:0000256" key="10">
    <source>
        <dbReference type="ARBA" id="ARBA00023180"/>
    </source>
</evidence>
<proteinExistence type="inferred from homology"/>
<dbReference type="Gene3D" id="3.90.550.10">
    <property type="entry name" value="Spore Coat Polysaccharide Biosynthesis Protein SpsA, Chain A"/>
    <property type="match status" value="1"/>
</dbReference>
<evidence type="ECO:0000256" key="3">
    <source>
        <dbReference type="ARBA" id="ARBA00005735"/>
    </source>
</evidence>
<dbReference type="GO" id="GO:0008378">
    <property type="term" value="F:galactosyltransferase activity"/>
    <property type="evidence" value="ECO:0007669"/>
    <property type="project" value="TreeGrafter"/>
</dbReference>
<dbReference type="Proteomes" id="UP000735302">
    <property type="component" value="Unassembled WGS sequence"/>
</dbReference>
<organism evidence="14 15">
    <name type="scientific">Plakobranchus ocellatus</name>
    <dbReference type="NCBI Taxonomy" id="259542"/>
    <lineage>
        <taxon>Eukaryota</taxon>
        <taxon>Metazoa</taxon>
        <taxon>Spiralia</taxon>
        <taxon>Lophotrochozoa</taxon>
        <taxon>Mollusca</taxon>
        <taxon>Gastropoda</taxon>
        <taxon>Heterobranchia</taxon>
        <taxon>Euthyneura</taxon>
        <taxon>Panpulmonata</taxon>
        <taxon>Sacoglossa</taxon>
        <taxon>Placobranchoidea</taxon>
        <taxon>Plakobranchidae</taxon>
        <taxon>Plakobranchus</taxon>
    </lineage>
</organism>
<keyword evidence="6" id="KW-0812">Transmembrane</keyword>
<dbReference type="EC" id="2.4.1.-" evidence="11"/>
<dbReference type="SUPFAM" id="SSF53448">
    <property type="entry name" value="Nucleotide-diphospho-sugar transferases"/>
    <property type="match status" value="1"/>
</dbReference>
<keyword evidence="4 11" id="KW-0328">Glycosyltransferase</keyword>
<evidence type="ECO:0000256" key="6">
    <source>
        <dbReference type="ARBA" id="ARBA00022692"/>
    </source>
</evidence>
<dbReference type="PANTHER" id="PTHR19300:SF57">
    <property type="entry name" value="BETA-1,4-N-ACETYLGALACTOSAMINYLTRANSFERASE"/>
    <property type="match status" value="1"/>
</dbReference>
<evidence type="ECO:0000259" key="13">
    <source>
        <dbReference type="Pfam" id="PF13733"/>
    </source>
</evidence>
<evidence type="ECO:0000259" key="12">
    <source>
        <dbReference type="Pfam" id="PF02709"/>
    </source>
</evidence>
<comment type="pathway">
    <text evidence="2 11">Protein modification; protein glycosylation.</text>
</comment>
<keyword evidence="9" id="KW-0472">Membrane</keyword>
<dbReference type="GO" id="GO:0005975">
    <property type="term" value="P:carbohydrate metabolic process"/>
    <property type="evidence" value="ECO:0007669"/>
    <property type="project" value="InterPro"/>
</dbReference>
<keyword evidence="7 11" id="KW-0735">Signal-anchor</keyword>
<comment type="subcellular location">
    <subcellularLocation>
        <location evidence="1">Membrane</location>
        <topology evidence="1">Single-pass type II membrane protein</topology>
    </subcellularLocation>
</comment>
<accession>A0AAV3YRE0</accession>
<dbReference type="Pfam" id="PF13733">
    <property type="entry name" value="Glyco_transf_7N"/>
    <property type="match status" value="1"/>
</dbReference>
<dbReference type="PANTHER" id="PTHR19300">
    <property type="entry name" value="BETA-1,4-GALACTOSYLTRANSFERASE"/>
    <property type="match status" value="1"/>
</dbReference>
<feature type="domain" description="Galactosyltransferase C-terminal" evidence="12">
    <location>
        <begin position="277"/>
        <end position="354"/>
    </location>
</feature>
<reference evidence="14 15" key="1">
    <citation type="journal article" date="2021" name="Elife">
        <title>Chloroplast acquisition without the gene transfer in kleptoplastic sea slugs, Plakobranchus ocellatus.</title>
        <authorList>
            <person name="Maeda T."/>
            <person name="Takahashi S."/>
            <person name="Yoshida T."/>
            <person name="Shimamura S."/>
            <person name="Takaki Y."/>
            <person name="Nagai Y."/>
            <person name="Toyoda A."/>
            <person name="Suzuki Y."/>
            <person name="Arimoto A."/>
            <person name="Ishii H."/>
            <person name="Satoh N."/>
            <person name="Nishiyama T."/>
            <person name="Hasebe M."/>
            <person name="Maruyama T."/>
            <person name="Minagawa J."/>
            <person name="Obokata J."/>
            <person name="Shigenobu S."/>
        </authorList>
    </citation>
    <scope>NUCLEOTIDE SEQUENCE [LARGE SCALE GENOMIC DNA]</scope>
</reference>
<protein>
    <recommendedName>
        <fullName evidence="11">Beta-1,4-galactosyltransferase</fullName>
        <ecNumber evidence="11">2.4.1.-</ecNumber>
    </recommendedName>
</protein>
<dbReference type="GO" id="GO:0005794">
    <property type="term" value="C:Golgi apparatus"/>
    <property type="evidence" value="ECO:0007669"/>
    <property type="project" value="TreeGrafter"/>
</dbReference>
<name>A0AAV3YRE0_9GAST</name>
<evidence type="ECO:0000256" key="1">
    <source>
        <dbReference type="ARBA" id="ARBA00004606"/>
    </source>
</evidence>
<comment type="caution">
    <text evidence="14">The sequence shown here is derived from an EMBL/GenBank/DDBJ whole genome shotgun (WGS) entry which is preliminary data.</text>
</comment>
<evidence type="ECO:0000313" key="15">
    <source>
        <dbReference type="Proteomes" id="UP000735302"/>
    </source>
</evidence>
<evidence type="ECO:0000313" key="14">
    <source>
        <dbReference type="EMBL" id="GFN85319.1"/>
    </source>
</evidence>
<dbReference type="CDD" id="cd00899">
    <property type="entry name" value="b4GalT"/>
    <property type="match status" value="1"/>
</dbReference>
<dbReference type="EMBL" id="BLXT01001405">
    <property type="protein sequence ID" value="GFN85319.1"/>
    <property type="molecule type" value="Genomic_DNA"/>
</dbReference>
<keyword evidence="15" id="KW-1185">Reference proteome</keyword>
<dbReference type="GO" id="GO:0016020">
    <property type="term" value="C:membrane"/>
    <property type="evidence" value="ECO:0007669"/>
    <property type="project" value="UniProtKB-SubCell"/>
</dbReference>
<comment type="function">
    <text evidence="11">Catalyses the transfer of galactose onto proteins or lipids.</text>
</comment>
<dbReference type="AlphaFoldDB" id="A0AAV3YRE0"/>
<evidence type="ECO:0000256" key="4">
    <source>
        <dbReference type="ARBA" id="ARBA00022676"/>
    </source>
</evidence>
<evidence type="ECO:0000256" key="9">
    <source>
        <dbReference type="ARBA" id="ARBA00023136"/>
    </source>
</evidence>
<dbReference type="Pfam" id="PF02709">
    <property type="entry name" value="Glyco_transf_7C"/>
    <property type="match status" value="1"/>
</dbReference>
<dbReference type="InterPro" id="IPR003859">
    <property type="entry name" value="Galactosyl_T"/>
</dbReference>
<feature type="domain" description="Galactosyltransferase N-terminal" evidence="13">
    <location>
        <begin position="161"/>
        <end position="271"/>
    </location>
</feature>
<evidence type="ECO:0000256" key="8">
    <source>
        <dbReference type="ARBA" id="ARBA00022989"/>
    </source>
</evidence>
<evidence type="ECO:0000256" key="2">
    <source>
        <dbReference type="ARBA" id="ARBA00004922"/>
    </source>
</evidence>
<comment type="similarity">
    <text evidence="3 11">Belongs to the glycosyltransferase 7 family.</text>
</comment>
<dbReference type="InterPro" id="IPR027791">
    <property type="entry name" value="Galactosyl_T_C"/>
</dbReference>
<dbReference type="InterPro" id="IPR027995">
    <property type="entry name" value="Galactosyl_T_N"/>
</dbReference>